<dbReference type="PRINTS" id="PR00455">
    <property type="entry name" value="HTHTETR"/>
</dbReference>
<protein>
    <submittedName>
        <fullName evidence="6">TetR/AcrR family transcriptional regulator</fullName>
    </submittedName>
</protein>
<evidence type="ECO:0000313" key="7">
    <source>
        <dbReference type="Proteomes" id="UP001549773"/>
    </source>
</evidence>
<dbReference type="PANTHER" id="PTHR47506:SF1">
    <property type="entry name" value="HTH-TYPE TRANSCRIPTIONAL REGULATOR YJDC"/>
    <property type="match status" value="1"/>
</dbReference>
<feature type="DNA-binding region" description="H-T-H motif" evidence="4">
    <location>
        <begin position="29"/>
        <end position="48"/>
    </location>
</feature>
<evidence type="ECO:0000259" key="5">
    <source>
        <dbReference type="PROSITE" id="PS50977"/>
    </source>
</evidence>
<feature type="domain" description="HTH tetR-type" evidence="5">
    <location>
        <begin position="6"/>
        <end position="66"/>
    </location>
</feature>
<dbReference type="Gene3D" id="1.10.357.10">
    <property type="entry name" value="Tetracycline Repressor, domain 2"/>
    <property type="match status" value="1"/>
</dbReference>
<keyword evidence="2 4" id="KW-0238">DNA-binding</keyword>
<gene>
    <name evidence="6" type="ORF">ABXZ32_08825</name>
</gene>
<reference evidence="6 7" key="1">
    <citation type="submission" date="2024-07" db="EMBL/GenBank/DDBJ databases">
        <title>The genome sequence of type strain Sediminicola luteus GDMCC 1.2596T.</title>
        <authorList>
            <person name="Liu Y."/>
        </authorList>
    </citation>
    <scope>NUCLEOTIDE SEQUENCE [LARGE SCALE GENOMIC DNA]</scope>
    <source>
        <strain evidence="6 7">GDMCC 1.2596</strain>
    </source>
</reference>
<dbReference type="EMBL" id="JBEWYP010000004">
    <property type="protein sequence ID" value="MET7029498.1"/>
    <property type="molecule type" value="Genomic_DNA"/>
</dbReference>
<sequence>MARKKQYIEQEVLEKAMSLFWRNGYENTSVRMLEKEMGINQFSIYASFGSKQGVFLESINTYKKKIHRITDKLEKSQNGVAGIKQYFYDFLEFSEENNVCKGCLITNTVNELGQNADPILMTELSKFANDIKQLFKKNLKQDSKKDIETIESESNYLMTSILGISVASKIFTKKQLEDAIETAFKNL</sequence>
<dbReference type="InterPro" id="IPR001647">
    <property type="entry name" value="HTH_TetR"/>
</dbReference>
<accession>A0ABV2TW50</accession>
<keyword evidence="3" id="KW-0804">Transcription</keyword>
<dbReference type="InterPro" id="IPR009057">
    <property type="entry name" value="Homeodomain-like_sf"/>
</dbReference>
<name>A0ABV2TW50_9FLAO</name>
<keyword evidence="7" id="KW-1185">Reference proteome</keyword>
<proteinExistence type="predicted"/>
<evidence type="ECO:0000313" key="6">
    <source>
        <dbReference type="EMBL" id="MET7029498.1"/>
    </source>
</evidence>
<evidence type="ECO:0000256" key="3">
    <source>
        <dbReference type="ARBA" id="ARBA00023163"/>
    </source>
</evidence>
<dbReference type="Gene3D" id="1.10.10.60">
    <property type="entry name" value="Homeodomain-like"/>
    <property type="match status" value="1"/>
</dbReference>
<dbReference type="RefSeq" id="WP_354618314.1">
    <property type="nucleotide sequence ID" value="NZ_JBEWYP010000004.1"/>
</dbReference>
<comment type="caution">
    <text evidence="6">The sequence shown here is derived from an EMBL/GenBank/DDBJ whole genome shotgun (WGS) entry which is preliminary data.</text>
</comment>
<dbReference type="Pfam" id="PF00440">
    <property type="entry name" value="TetR_N"/>
    <property type="match status" value="1"/>
</dbReference>
<dbReference type="PANTHER" id="PTHR47506">
    <property type="entry name" value="TRANSCRIPTIONAL REGULATORY PROTEIN"/>
    <property type="match status" value="1"/>
</dbReference>
<dbReference type="SUPFAM" id="SSF46689">
    <property type="entry name" value="Homeodomain-like"/>
    <property type="match status" value="1"/>
</dbReference>
<dbReference type="SUPFAM" id="SSF48498">
    <property type="entry name" value="Tetracyclin repressor-like, C-terminal domain"/>
    <property type="match status" value="1"/>
</dbReference>
<evidence type="ECO:0000256" key="4">
    <source>
        <dbReference type="PROSITE-ProRule" id="PRU00335"/>
    </source>
</evidence>
<evidence type="ECO:0000256" key="2">
    <source>
        <dbReference type="ARBA" id="ARBA00023125"/>
    </source>
</evidence>
<dbReference type="Proteomes" id="UP001549773">
    <property type="component" value="Unassembled WGS sequence"/>
</dbReference>
<organism evidence="6 7">
    <name type="scientific">Sediminicola luteus</name>
    <dbReference type="NCBI Taxonomy" id="319238"/>
    <lineage>
        <taxon>Bacteria</taxon>
        <taxon>Pseudomonadati</taxon>
        <taxon>Bacteroidota</taxon>
        <taxon>Flavobacteriia</taxon>
        <taxon>Flavobacteriales</taxon>
        <taxon>Flavobacteriaceae</taxon>
        <taxon>Sediminicola</taxon>
    </lineage>
</organism>
<evidence type="ECO:0000256" key="1">
    <source>
        <dbReference type="ARBA" id="ARBA00023015"/>
    </source>
</evidence>
<dbReference type="PROSITE" id="PS50977">
    <property type="entry name" value="HTH_TETR_2"/>
    <property type="match status" value="1"/>
</dbReference>
<keyword evidence="1" id="KW-0805">Transcription regulation</keyword>
<dbReference type="InterPro" id="IPR036271">
    <property type="entry name" value="Tet_transcr_reg_TetR-rel_C_sf"/>
</dbReference>